<dbReference type="GO" id="GO:0110001">
    <property type="term" value="C:toxin-antitoxin complex"/>
    <property type="evidence" value="ECO:0007669"/>
    <property type="project" value="InterPro"/>
</dbReference>
<gene>
    <name evidence="6" type="ORF">CCS01_16105</name>
</gene>
<keyword evidence="4" id="KW-0547">Nucleotide-binding</keyword>
<evidence type="ECO:0000313" key="6">
    <source>
        <dbReference type="EMBL" id="PPQ32058.1"/>
    </source>
</evidence>
<dbReference type="PANTHER" id="PTHR34139">
    <property type="entry name" value="UPF0331 PROTEIN MJ0127"/>
    <property type="match status" value="1"/>
</dbReference>
<dbReference type="Proteomes" id="UP000239724">
    <property type="component" value="Unassembled WGS sequence"/>
</dbReference>
<keyword evidence="1" id="KW-0597">Phosphoprotein</keyword>
<dbReference type="GO" id="GO:0016787">
    <property type="term" value="F:hydrolase activity"/>
    <property type="evidence" value="ECO:0007669"/>
    <property type="project" value="UniProtKB-KW"/>
</dbReference>
<sequence length="112" mass="12297">MTPDEAIRIRHMIEAAQAAQQFVAGRQQADLDTDLMLLFALVQALQIVGEAAAHISAATRAATPSVPWPRIIGMRHRLVHAYADIDHEIVWKTATVEIPALLPLLMSLLPTD</sequence>
<evidence type="ECO:0000256" key="2">
    <source>
        <dbReference type="ARBA" id="ARBA00022649"/>
    </source>
</evidence>
<dbReference type="InterPro" id="IPR008201">
    <property type="entry name" value="HepT-like"/>
</dbReference>
<dbReference type="PANTHER" id="PTHR34139:SF1">
    <property type="entry name" value="RNASE MJ1380-RELATED"/>
    <property type="match status" value="1"/>
</dbReference>
<dbReference type="GO" id="GO:0004540">
    <property type="term" value="F:RNA nuclease activity"/>
    <property type="evidence" value="ECO:0007669"/>
    <property type="project" value="InterPro"/>
</dbReference>
<reference evidence="6 7" key="1">
    <citation type="journal article" date="2018" name="Arch. Microbiol.">
        <title>New insights into the metabolic potential of the phototrophic purple bacterium Rhodopila globiformis DSM 161(T) from its draft genome sequence and evidence for a vanadium-dependent nitrogenase.</title>
        <authorList>
            <person name="Imhoff J.F."/>
            <person name="Rahn T."/>
            <person name="Kunzel S."/>
            <person name="Neulinger S.C."/>
        </authorList>
    </citation>
    <scope>NUCLEOTIDE SEQUENCE [LARGE SCALE GENOMIC DNA]</scope>
    <source>
        <strain evidence="6 7">DSM 161</strain>
    </source>
</reference>
<evidence type="ECO:0008006" key="8">
    <source>
        <dbReference type="Google" id="ProtNLM"/>
    </source>
</evidence>
<accession>A0A2S6NBR5</accession>
<dbReference type="Pfam" id="PF01934">
    <property type="entry name" value="HepT-like"/>
    <property type="match status" value="1"/>
</dbReference>
<dbReference type="GO" id="GO:0000166">
    <property type="term" value="F:nucleotide binding"/>
    <property type="evidence" value="ECO:0007669"/>
    <property type="project" value="UniProtKB-KW"/>
</dbReference>
<evidence type="ECO:0000256" key="4">
    <source>
        <dbReference type="ARBA" id="ARBA00022741"/>
    </source>
</evidence>
<name>A0A2S6NBR5_RHOGL</name>
<dbReference type="EMBL" id="NHRY01000176">
    <property type="protein sequence ID" value="PPQ32058.1"/>
    <property type="molecule type" value="Genomic_DNA"/>
</dbReference>
<dbReference type="AlphaFoldDB" id="A0A2S6NBR5"/>
<evidence type="ECO:0000313" key="7">
    <source>
        <dbReference type="Proteomes" id="UP000239724"/>
    </source>
</evidence>
<evidence type="ECO:0000256" key="1">
    <source>
        <dbReference type="ARBA" id="ARBA00022553"/>
    </source>
</evidence>
<comment type="caution">
    <text evidence="6">The sequence shown here is derived from an EMBL/GenBank/DDBJ whole genome shotgun (WGS) entry which is preliminary data.</text>
</comment>
<organism evidence="6 7">
    <name type="scientific">Rhodopila globiformis</name>
    <name type="common">Rhodopseudomonas globiformis</name>
    <dbReference type="NCBI Taxonomy" id="1071"/>
    <lineage>
        <taxon>Bacteria</taxon>
        <taxon>Pseudomonadati</taxon>
        <taxon>Pseudomonadota</taxon>
        <taxon>Alphaproteobacteria</taxon>
        <taxon>Acetobacterales</taxon>
        <taxon>Acetobacteraceae</taxon>
        <taxon>Rhodopila</taxon>
    </lineage>
</organism>
<dbReference type="InterPro" id="IPR051813">
    <property type="entry name" value="HepT_RNase_toxin"/>
</dbReference>
<protein>
    <recommendedName>
        <fullName evidence="8">DUF86 domain-containing protein</fullName>
    </recommendedName>
</protein>
<keyword evidence="7" id="KW-1185">Reference proteome</keyword>
<keyword evidence="3" id="KW-0540">Nuclease</keyword>
<evidence type="ECO:0000256" key="3">
    <source>
        <dbReference type="ARBA" id="ARBA00022722"/>
    </source>
</evidence>
<dbReference type="RefSeq" id="WP_104519854.1">
    <property type="nucleotide sequence ID" value="NZ_NHRY01000176.1"/>
</dbReference>
<keyword evidence="2" id="KW-1277">Toxin-antitoxin system</keyword>
<evidence type="ECO:0000256" key="5">
    <source>
        <dbReference type="ARBA" id="ARBA00022801"/>
    </source>
</evidence>
<proteinExistence type="predicted"/>
<dbReference type="OrthoDB" id="4829434at2"/>
<keyword evidence="5" id="KW-0378">Hydrolase</keyword>